<organism evidence="2">
    <name type="scientific">Parabacteroides distasonis</name>
    <dbReference type="NCBI Taxonomy" id="823"/>
    <lineage>
        <taxon>Bacteria</taxon>
        <taxon>Pseudomonadati</taxon>
        <taxon>Bacteroidota</taxon>
        <taxon>Bacteroidia</taxon>
        <taxon>Bacteroidales</taxon>
        <taxon>Tannerellaceae</taxon>
        <taxon>Parabacteroides</taxon>
    </lineage>
</organism>
<dbReference type="InterPro" id="IPR018306">
    <property type="entry name" value="Phage_T5_Orf172_DNA-bd"/>
</dbReference>
<dbReference type="SMART" id="SM00974">
    <property type="entry name" value="T5orf172"/>
    <property type="match status" value="1"/>
</dbReference>
<accession>A0A6N2YLT9</accession>
<dbReference type="EMBL" id="CACRUW010000001">
    <property type="protein sequence ID" value="VYT66748.1"/>
    <property type="molecule type" value="Genomic_DNA"/>
</dbReference>
<gene>
    <name evidence="2" type="ORF">PDLFYP31_00076</name>
</gene>
<dbReference type="AlphaFoldDB" id="A0A6N2YLT9"/>
<evidence type="ECO:0000259" key="1">
    <source>
        <dbReference type="SMART" id="SM00974"/>
    </source>
</evidence>
<protein>
    <submittedName>
        <fullName evidence="2">T5orf172 domain protein</fullName>
    </submittedName>
</protein>
<dbReference type="Pfam" id="PF10544">
    <property type="entry name" value="T5orf172"/>
    <property type="match status" value="1"/>
</dbReference>
<dbReference type="RefSeq" id="WP_156682334.1">
    <property type="nucleotide sequence ID" value="NZ_CACRUW010000001.1"/>
</dbReference>
<evidence type="ECO:0000313" key="2">
    <source>
        <dbReference type="EMBL" id="VYT66748.1"/>
    </source>
</evidence>
<sequence length="214" mass="24414">MGNMDEENYGIVYALTNPAMPGLVKIGMTSKLEIDQRKNQLYFGSSGVPLPFECVYACKVKDFEKTEKALHIAFAPHRINPNREFFKMEVERVIAILELLGPNNAIKEVEEDLEAGISDQERSARESMKKRAAFSFKRMMIPVGAKLNYRDDNNVEIEVAEKNKVIYNGETMSLTAVTRLFKPYVVHPTPYWTYEGNKLSDLWEISLGECCSEE</sequence>
<name>A0A6N2YLT9_PARDI</name>
<feature type="domain" description="Bacteriophage T5 Orf172 DNA-binding" evidence="1">
    <location>
        <begin position="18"/>
        <end position="100"/>
    </location>
</feature>
<reference evidence="2" key="1">
    <citation type="submission" date="2019-11" db="EMBL/GenBank/DDBJ databases">
        <authorList>
            <person name="Feng L."/>
        </authorList>
    </citation>
    <scope>NUCLEOTIDE SEQUENCE</scope>
    <source>
        <strain evidence="2">PdistasonisLFYP31</strain>
    </source>
</reference>
<proteinExistence type="predicted"/>